<dbReference type="InterPro" id="IPR008181">
    <property type="entry name" value="dUTPase"/>
</dbReference>
<dbReference type="SUPFAM" id="SSF51283">
    <property type="entry name" value="dUTPase-like"/>
    <property type="match status" value="1"/>
</dbReference>
<keyword evidence="3" id="KW-0378">Hydrolase</keyword>
<dbReference type="PANTHER" id="PTHR11241">
    <property type="entry name" value="DEOXYURIDINE 5'-TRIPHOSPHATE NUCLEOTIDOHYDROLASE"/>
    <property type="match status" value="1"/>
</dbReference>
<organism evidence="6">
    <name type="scientific">viral metagenome</name>
    <dbReference type="NCBI Taxonomy" id="1070528"/>
    <lineage>
        <taxon>unclassified sequences</taxon>
        <taxon>metagenomes</taxon>
        <taxon>organismal metagenomes</taxon>
    </lineage>
</organism>
<dbReference type="GO" id="GO:0000287">
    <property type="term" value="F:magnesium ion binding"/>
    <property type="evidence" value="ECO:0007669"/>
    <property type="project" value="InterPro"/>
</dbReference>
<protein>
    <recommendedName>
        <fullName evidence="2">dUTP diphosphatase</fullName>
        <ecNumber evidence="2">3.6.1.23</ecNumber>
    </recommendedName>
</protein>
<dbReference type="EMBL" id="MN739838">
    <property type="protein sequence ID" value="QHT74118.1"/>
    <property type="molecule type" value="Genomic_DNA"/>
</dbReference>
<dbReference type="PANTHER" id="PTHR11241:SF0">
    <property type="entry name" value="DEOXYURIDINE 5'-TRIPHOSPHATE NUCLEOTIDOHYDROLASE"/>
    <property type="match status" value="1"/>
</dbReference>
<dbReference type="InterPro" id="IPR029054">
    <property type="entry name" value="dUTPase-like"/>
</dbReference>
<dbReference type="CDD" id="cd07557">
    <property type="entry name" value="trimeric_dUTPase"/>
    <property type="match status" value="1"/>
</dbReference>
<dbReference type="InterPro" id="IPR033704">
    <property type="entry name" value="dUTPase_trimeric"/>
</dbReference>
<reference evidence="6" key="1">
    <citation type="journal article" date="2020" name="Nature">
        <title>Giant virus diversity and host interactions through global metagenomics.</title>
        <authorList>
            <person name="Schulz F."/>
            <person name="Roux S."/>
            <person name="Paez-Espino D."/>
            <person name="Jungbluth S."/>
            <person name="Walsh D.A."/>
            <person name="Denef V.J."/>
            <person name="McMahon K.D."/>
            <person name="Konstantinidis K.T."/>
            <person name="Eloe-Fadrosh E.A."/>
            <person name="Kyrpides N.C."/>
            <person name="Woyke T."/>
        </authorList>
    </citation>
    <scope>NUCLEOTIDE SEQUENCE</scope>
    <source>
        <strain evidence="6">GVMAG-M-3300023179-4</strain>
    </source>
</reference>
<dbReference type="GO" id="GO:0006226">
    <property type="term" value="P:dUMP biosynthetic process"/>
    <property type="evidence" value="ECO:0007669"/>
    <property type="project" value="InterPro"/>
</dbReference>
<dbReference type="EC" id="3.6.1.23" evidence="2"/>
<dbReference type="AlphaFoldDB" id="A0A6C0H0P4"/>
<sequence>MNKYHLNIKLHDASLSDFYQERKNYQNDSGYDLYCPEEIIVPPNSVGTLDFKLSCSPEFKDEFSHKIISGYYLYPRSSISKTPLIMANSIGIIDHGYRGNIMAKVFNTSKDPYVVKQGERLFQLCMPTLQPFTVNFVDQLDSTLRGSGGFGSTGK</sequence>
<evidence type="ECO:0000259" key="5">
    <source>
        <dbReference type="Pfam" id="PF00692"/>
    </source>
</evidence>
<comment type="similarity">
    <text evidence="1">Belongs to the dUTPase family.</text>
</comment>
<dbReference type="InterPro" id="IPR036157">
    <property type="entry name" value="dUTPase-like_sf"/>
</dbReference>
<proteinExistence type="inferred from homology"/>
<accession>A0A6C0H0P4</accession>
<dbReference type="Pfam" id="PF00692">
    <property type="entry name" value="dUTPase"/>
    <property type="match status" value="1"/>
</dbReference>
<evidence type="ECO:0000256" key="2">
    <source>
        <dbReference type="ARBA" id="ARBA00012379"/>
    </source>
</evidence>
<evidence type="ECO:0000256" key="4">
    <source>
        <dbReference type="ARBA" id="ARBA00023080"/>
    </source>
</evidence>
<feature type="domain" description="dUTPase-like" evidence="5">
    <location>
        <begin position="23"/>
        <end position="154"/>
    </location>
</feature>
<evidence type="ECO:0000313" key="6">
    <source>
        <dbReference type="EMBL" id="QHT74118.1"/>
    </source>
</evidence>
<dbReference type="Gene3D" id="2.70.40.10">
    <property type="match status" value="1"/>
</dbReference>
<evidence type="ECO:0000256" key="1">
    <source>
        <dbReference type="ARBA" id="ARBA00006581"/>
    </source>
</evidence>
<keyword evidence="4" id="KW-0546">Nucleotide metabolism</keyword>
<dbReference type="GO" id="GO:0046081">
    <property type="term" value="P:dUTP catabolic process"/>
    <property type="evidence" value="ECO:0007669"/>
    <property type="project" value="InterPro"/>
</dbReference>
<name>A0A6C0H0P4_9ZZZZ</name>
<dbReference type="GO" id="GO:0004170">
    <property type="term" value="F:dUTP diphosphatase activity"/>
    <property type="evidence" value="ECO:0007669"/>
    <property type="project" value="UniProtKB-EC"/>
</dbReference>
<evidence type="ECO:0000256" key="3">
    <source>
        <dbReference type="ARBA" id="ARBA00022801"/>
    </source>
</evidence>